<feature type="region of interest" description="Disordered" evidence="8">
    <location>
        <begin position="137"/>
        <end position="162"/>
    </location>
</feature>
<evidence type="ECO:0000313" key="11">
    <source>
        <dbReference type="Proteomes" id="UP000747542"/>
    </source>
</evidence>
<reference evidence="10" key="1">
    <citation type="journal article" date="2021" name="Sci. Adv.">
        <title>The American lobster genome reveals insights on longevity, neural, and immune adaptations.</title>
        <authorList>
            <person name="Polinski J.M."/>
            <person name="Zimin A.V."/>
            <person name="Clark K.F."/>
            <person name="Kohn A.B."/>
            <person name="Sadowski N."/>
            <person name="Timp W."/>
            <person name="Ptitsyn A."/>
            <person name="Khanna P."/>
            <person name="Romanova D.Y."/>
            <person name="Williams P."/>
            <person name="Greenwood S.J."/>
            <person name="Moroz L.L."/>
            <person name="Walt D.R."/>
            <person name="Bodnar A.G."/>
        </authorList>
    </citation>
    <scope>NUCLEOTIDE SEQUENCE</scope>
    <source>
        <strain evidence="10">GMGI-L3</strain>
    </source>
</reference>
<comment type="subcellular location">
    <subcellularLocation>
        <location evidence="1">Cell projection</location>
        <location evidence="1">Cilium</location>
        <location evidence="1">Flagellum</location>
    </subcellularLocation>
</comment>
<protein>
    <recommendedName>
        <fullName evidence="7">Cilia- and flagella-associated protein 45</fullName>
    </recommendedName>
</protein>
<organism evidence="10 11">
    <name type="scientific">Homarus americanus</name>
    <name type="common">American lobster</name>
    <dbReference type="NCBI Taxonomy" id="6706"/>
    <lineage>
        <taxon>Eukaryota</taxon>
        <taxon>Metazoa</taxon>
        <taxon>Ecdysozoa</taxon>
        <taxon>Arthropoda</taxon>
        <taxon>Crustacea</taxon>
        <taxon>Multicrustacea</taxon>
        <taxon>Malacostraca</taxon>
        <taxon>Eumalacostraca</taxon>
        <taxon>Eucarida</taxon>
        <taxon>Decapoda</taxon>
        <taxon>Pleocyemata</taxon>
        <taxon>Astacidea</taxon>
        <taxon>Nephropoidea</taxon>
        <taxon>Nephropidae</taxon>
        <taxon>Homarus</taxon>
    </lineage>
</organism>
<dbReference type="GO" id="GO:0031514">
    <property type="term" value="C:motile cilium"/>
    <property type="evidence" value="ECO:0007669"/>
    <property type="project" value="UniProtKB-SubCell"/>
</dbReference>
<evidence type="ECO:0000313" key="10">
    <source>
        <dbReference type="EMBL" id="KAG7177947.1"/>
    </source>
</evidence>
<dbReference type="AlphaFoldDB" id="A0A8J5TVK9"/>
<proteinExistence type="inferred from homology"/>
<keyword evidence="3" id="KW-0175">Coiled coil</keyword>
<feature type="compositionally biased region" description="Basic and acidic residues" evidence="8">
    <location>
        <begin position="100"/>
        <end position="120"/>
    </location>
</feature>
<dbReference type="InterPro" id="IPR043597">
    <property type="entry name" value="TPH_dom"/>
</dbReference>
<dbReference type="Pfam" id="PF13868">
    <property type="entry name" value="TPH"/>
    <property type="match status" value="1"/>
</dbReference>
<dbReference type="PANTHER" id="PTHR15504:SF0">
    <property type="entry name" value="CILIA- AND FLAGELLA-ASSOCIATED PROTEIN 45"/>
    <property type="match status" value="1"/>
</dbReference>
<feature type="compositionally biased region" description="Basic and acidic residues" evidence="8">
    <location>
        <begin position="383"/>
        <end position="408"/>
    </location>
</feature>
<feature type="region of interest" description="Disordered" evidence="8">
    <location>
        <begin position="432"/>
        <end position="470"/>
    </location>
</feature>
<dbReference type="InterPro" id="IPR033253">
    <property type="entry name" value="CFAP45"/>
</dbReference>
<gene>
    <name evidence="10" type="primary">Cfap45-L</name>
    <name evidence="10" type="ORF">Hamer_G021897</name>
</gene>
<feature type="region of interest" description="Disordered" evidence="8">
    <location>
        <begin position="270"/>
        <end position="298"/>
    </location>
</feature>
<feature type="compositionally biased region" description="Basic and acidic residues" evidence="8">
    <location>
        <begin position="283"/>
        <end position="298"/>
    </location>
</feature>
<dbReference type="PANTHER" id="PTHR15504">
    <property type="entry name" value="NASOPHARYNGEAL EPITHELIUM SPECIFIC PROTEIN 1"/>
    <property type="match status" value="1"/>
</dbReference>
<feature type="region of interest" description="Disordered" evidence="8">
    <location>
        <begin position="383"/>
        <end position="411"/>
    </location>
</feature>
<feature type="domain" description="Trichohyalin-plectin-homology" evidence="9">
    <location>
        <begin position="161"/>
        <end position="507"/>
    </location>
</feature>
<evidence type="ECO:0000256" key="2">
    <source>
        <dbReference type="ARBA" id="ARBA00022846"/>
    </source>
</evidence>
<feature type="compositionally biased region" description="Basic and acidic residues" evidence="8">
    <location>
        <begin position="143"/>
        <end position="162"/>
    </location>
</feature>
<feature type="region of interest" description="Disordered" evidence="8">
    <location>
        <begin position="16"/>
        <end position="37"/>
    </location>
</feature>
<sequence length="524" mass="62345">MRFGLGVMDQGGVRMIGLSGRGRPRTAPRLGDTPADPFGVAGVKLLERKNQPTPETVVVVARDSVRHLRCRSAIEPQPSAVLLSSNQLQAIRRAAQQAKEAARRTLEEKEERRRQHEKIEARHRRRRQLDEIKCLEEWPPGDHQAKETLEEDDRRGREELEREEEVKDLRKMVLAAKCHAIREAQILEKQHIRKLEKEEEERQAIMMEEARVKGLKEEKEREKAKQEVNQLAAVALAKQIQQSELLRYQQFRDKKKEANNVAKEAEKYNTEKELEKRKKKEKMMKEKKEARRVKEEAEVKKEELLKTEKLRDVQMMKEMKAQEAVKEARQEEEAAARRAKEDLQRLWLNDQERKLEERRKRDELKRLRELEKLEREWRTKELTEARAKAQREAEVTKERRQQVEDRQKARMAVAMKQKEELLRVTDHWMITEERERSEHQHAKKAKEDYESRIRGQIKEQEARRAKEADRLRQEKEEAALQIKLRQAALTRLKLDTMQELRKMALPEQLVLDLEKKLNLKKNKN</sequence>
<keyword evidence="2 10" id="KW-0282">Flagellum</keyword>
<evidence type="ECO:0000259" key="9">
    <source>
        <dbReference type="Pfam" id="PF13868"/>
    </source>
</evidence>
<dbReference type="EMBL" id="JAHLQT010000907">
    <property type="protein sequence ID" value="KAG7177947.1"/>
    <property type="molecule type" value="Genomic_DNA"/>
</dbReference>
<accession>A0A8J5TVK9</accession>
<keyword evidence="11" id="KW-1185">Reference proteome</keyword>
<evidence type="ECO:0000256" key="8">
    <source>
        <dbReference type="SAM" id="MobiDB-lite"/>
    </source>
</evidence>
<comment type="similarity">
    <text evidence="6">Belongs to the CFAP45 family.</text>
</comment>
<comment type="caution">
    <text evidence="10">The sequence shown here is derived from an EMBL/GenBank/DDBJ whole genome shotgun (WGS) entry which is preliminary data.</text>
</comment>
<feature type="region of interest" description="Disordered" evidence="8">
    <location>
        <begin position="99"/>
        <end position="124"/>
    </location>
</feature>
<name>A0A8J5TVK9_HOMAM</name>
<keyword evidence="4" id="KW-0969">Cilium</keyword>
<evidence type="ECO:0000256" key="4">
    <source>
        <dbReference type="ARBA" id="ARBA00023069"/>
    </source>
</evidence>
<evidence type="ECO:0000256" key="6">
    <source>
        <dbReference type="ARBA" id="ARBA00034116"/>
    </source>
</evidence>
<keyword evidence="5" id="KW-0966">Cell projection</keyword>
<evidence type="ECO:0000256" key="5">
    <source>
        <dbReference type="ARBA" id="ARBA00023273"/>
    </source>
</evidence>
<evidence type="ECO:0000256" key="1">
    <source>
        <dbReference type="ARBA" id="ARBA00004230"/>
    </source>
</evidence>
<dbReference type="Proteomes" id="UP000747542">
    <property type="component" value="Unassembled WGS sequence"/>
</dbReference>
<evidence type="ECO:0000256" key="7">
    <source>
        <dbReference type="ARBA" id="ARBA00034142"/>
    </source>
</evidence>
<evidence type="ECO:0000256" key="3">
    <source>
        <dbReference type="ARBA" id="ARBA00023054"/>
    </source>
</evidence>